<accession>A0A448T1R3</accession>
<feature type="transmembrane region" description="Helical" evidence="4">
    <location>
        <begin position="58"/>
        <end position="79"/>
    </location>
</feature>
<evidence type="ECO:0000256" key="2">
    <source>
        <dbReference type="ARBA" id="ARBA00022989"/>
    </source>
</evidence>
<feature type="transmembrane region" description="Helical" evidence="4">
    <location>
        <begin position="23"/>
        <end position="46"/>
    </location>
</feature>
<feature type="transmembrane region" description="Helical" evidence="4">
    <location>
        <begin position="323"/>
        <end position="349"/>
    </location>
</feature>
<dbReference type="PROSITE" id="PS50850">
    <property type="entry name" value="MFS"/>
    <property type="match status" value="1"/>
</dbReference>
<organism evidence="6 7">
    <name type="scientific">Serratia fonticola</name>
    <dbReference type="NCBI Taxonomy" id="47917"/>
    <lineage>
        <taxon>Bacteria</taxon>
        <taxon>Pseudomonadati</taxon>
        <taxon>Pseudomonadota</taxon>
        <taxon>Gammaproteobacteria</taxon>
        <taxon>Enterobacterales</taxon>
        <taxon>Yersiniaceae</taxon>
        <taxon>Serratia</taxon>
    </lineage>
</organism>
<name>A0A448T1R3_SERFO</name>
<dbReference type="RefSeq" id="WP_261155750.1">
    <property type="nucleotide sequence ID" value="NZ_CAMISI010000009.1"/>
</dbReference>
<evidence type="ECO:0000256" key="4">
    <source>
        <dbReference type="SAM" id="Phobius"/>
    </source>
</evidence>
<dbReference type="PANTHER" id="PTHR23534:SF1">
    <property type="entry name" value="MAJOR FACILITATOR SUPERFAMILY PROTEIN"/>
    <property type="match status" value="1"/>
</dbReference>
<feature type="transmembrane region" description="Helical" evidence="4">
    <location>
        <begin position="86"/>
        <end position="104"/>
    </location>
</feature>
<dbReference type="Proteomes" id="UP000270487">
    <property type="component" value="Chromosome"/>
</dbReference>
<reference evidence="6 7" key="1">
    <citation type="submission" date="2018-12" db="EMBL/GenBank/DDBJ databases">
        <authorList>
            <consortium name="Pathogen Informatics"/>
        </authorList>
    </citation>
    <scope>NUCLEOTIDE SEQUENCE [LARGE SCALE GENOMIC DNA]</scope>
    <source>
        <strain evidence="6 7">NCTC13193</strain>
    </source>
</reference>
<dbReference type="Gene3D" id="1.20.1250.20">
    <property type="entry name" value="MFS general substrate transporter like domains"/>
    <property type="match status" value="1"/>
</dbReference>
<dbReference type="AlphaFoldDB" id="A0A448T1R3"/>
<feature type="transmembrane region" description="Helical" evidence="4">
    <location>
        <begin position="274"/>
        <end position="292"/>
    </location>
</feature>
<sequence>MDPAGVNTGIDTYRAQTKRYVHLLFALQAIGASSPAIIISLGGLVGETLSSNKALSTLPVSLFNIGLALSVLPVGALIARFGRVNAYTLGALSAFIGGIIATWGVINGSFILFCLGCLMAGGYAACVQSYRFAVTDYVAKPEQPVAISRVMLGGLLAAVIGPQLVIWTQNLLPVPLSASFLGQSLLALIALLLLWQMRRMTARLAAQPNPLSEPVQSTSTDKIRSLREIAGSLRFITTAVAALVSYGLMTFMMTATPLAMIHHGHSLSTATLGIQWHILAMYAPAFITGRLISRFGPRNVCASGLLLTACAAAVSMIGTEVIWFWGGLILLGVGWNFGFVSATVMLSACYTHQERLKVQSLNDSFVFGTTALASLLSGQMMHILGWFWLNMLVFIPVVIALGLLFIQGMAEKKAAG</sequence>
<dbReference type="InterPro" id="IPR036259">
    <property type="entry name" value="MFS_trans_sf"/>
</dbReference>
<dbReference type="InterPro" id="IPR011701">
    <property type="entry name" value="MFS"/>
</dbReference>
<dbReference type="Pfam" id="PF07690">
    <property type="entry name" value="MFS_1"/>
    <property type="match status" value="1"/>
</dbReference>
<dbReference type="InterPro" id="IPR020846">
    <property type="entry name" value="MFS_dom"/>
</dbReference>
<dbReference type="GO" id="GO:0022857">
    <property type="term" value="F:transmembrane transporter activity"/>
    <property type="evidence" value="ECO:0007669"/>
    <property type="project" value="InterPro"/>
</dbReference>
<feature type="transmembrane region" description="Helical" evidence="4">
    <location>
        <begin position="386"/>
        <end position="406"/>
    </location>
</feature>
<dbReference type="EMBL" id="LR134492">
    <property type="protein sequence ID" value="VEI73896.1"/>
    <property type="molecule type" value="Genomic_DNA"/>
</dbReference>
<dbReference type="SUPFAM" id="SSF103473">
    <property type="entry name" value="MFS general substrate transporter"/>
    <property type="match status" value="1"/>
</dbReference>
<evidence type="ECO:0000256" key="1">
    <source>
        <dbReference type="ARBA" id="ARBA00022692"/>
    </source>
</evidence>
<evidence type="ECO:0000313" key="6">
    <source>
        <dbReference type="EMBL" id="VEI73896.1"/>
    </source>
</evidence>
<evidence type="ECO:0000259" key="5">
    <source>
        <dbReference type="PROSITE" id="PS50850"/>
    </source>
</evidence>
<feature type="transmembrane region" description="Helical" evidence="4">
    <location>
        <begin position="110"/>
        <end position="134"/>
    </location>
</feature>
<keyword evidence="1 4" id="KW-0812">Transmembrane</keyword>
<protein>
    <submittedName>
        <fullName evidence="6">Major Facilitator Superfamily</fullName>
    </submittedName>
</protein>
<feature type="transmembrane region" description="Helical" evidence="4">
    <location>
        <begin position="299"/>
        <end position="317"/>
    </location>
</feature>
<keyword evidence="3 4" id="KW-0472">Membrane</keyword>
<feature type="transmembrane region" description="Helical" evidence="4">
    <location>
        <begin position="146"/>
        <end position="168"/>
    </location>
</feature>
<dbReference type="PANTHER" id="PTHR23534">
    <property type="entry name" value="MFS PERMEASE"/>
    <property type="match status" value="1"/>
</dbReference>
<feature type="transmembrane region" description="Helical" evidence="4">
    <location>
        <begin position="232"/>
        <end position="254"/>
    </location>
</feature>
<keyword evidence="2 4" id="KW-1133">Transmembrane helix</keyword>
<proteinExistence type="predicted"/>
<feature type="domain" description="Major facilitator superfamily (MFS) profile" evidence="5">
    <location>
        <begin position="234"/>
        <end position="416"/>
    </location>
</feature>
<evidence type="ECO:0000256" key="3">
    <source>
        <dbReference type="ARBA" id="ARBA00023136"/>
    </source>
</evidence>
<evidence type="ECO:0000313" key="7">
    <source>
        <dbReference type="Proteomes" id="UP000270487"/>
    </source>
</evidence>
<feature type="transmembrane region" description="Helical" evidence="4">
    <location>
        <begin position="174"/>
        <end position="195"/>
    </location>
</feature>
<gene>
    <name evidence="6" type="ORF">NCTC13193_04397</name>
</gene>